<accession>A0AAP0HTU9</accession>
<evidence type="ECO:0000313" key="3">
    <source>
        <dbReference type="Proteomes" id="UP001417504"/>
    </source>
</evidence>
<feature type="compositionally biased region" description="Polar residues" evidence="1">
    <location>
        <begin position="230"/>
        <end position="268"/>
    </location>
</feature>
<feature type="compositionally biased region" description="Acidic residues" evidence="1">
    <location>
        <begin position="89"/>
        <end position="111"/>
    </location>
</feature>
<evidence type="ECO:0000256" key="1">
    <source>
        <dbReference type="SAM" id="MobiDB-lite"/>
    </source>
</evidence>
<proteinExistence type="predicted"/>
<feature type="compositionally biased region" description="Basic residues" evidence="1">
    <location>
        <begin position="39"/>
        <end position="48"/>
    </location>
</feature>
<gene>
    <name evidence="2" type="ORF">Sjap_021828</name>
</gene>
<evidence type="ECO:0000313" key="2">
    <source>
        <dbReference type="EMBL" id="KAK9096331.1"/>
    </source>
</evidence>
<dbReference type="EMBL" id="JBBNAE010000009">
    <property type="protein sequence ID" value="KAK9096331.1"/>
    <property type="molecule type" value="Genomic_DNA"/>
</dbReference>
<name>A0AAP0HTU9_9MAGN</name>
<feature type="region of interest" description="Disordered" evidence="1">
    <location>
        <begin position="229"/>
        <end position="288"/>
    </location>
</feature>
<dbReference type="Proteomes" id="UP001417504">
    <property type="component" value="Unassembled WGS sequence"/>
</dbReference>
<keyword evidence="3" id="KW-1185">Reference proteome</keyword>
<organism evidence="2 3">
    <name type="scientific">Stephania japonica</name>
    <dbReference type="NCBI Taxonomy" id="461633"/>
    <lineage>
        <taxon>Eukaryota</taxon>
        <taxon>Viridiplantae</taxon>
        <taxon>Streptophyta</taxon>
        <taxon>Embryophyta</taxon>
        <taxon>Tracheophyta</taxon>
        <taxon>Spermatophyta</taxon>
        <taxon>Magnoliopsida</taxon>
        <taxon>Ranunculales</taxon>
        <taxon>Menispermaceae</taxon>
        <taxon>Menispermoideae</taxon>
        <taxon>Cissampelideae</taxon>
        <taxon>Stephania</taxon>
    </lineage>
</organism>
<dbReference type="AlphaFoldDB" id="A0AAP0HTU9"/>
<feature type="compositionally biased region" description="Basic and acidic residues" evidence="1">
    <location>
        <begin position="112"/>
        <end position="122"/>
    </location>
</feature>
<reference evidence="2 3" key="1">
    <citation type="submission" date="2024-01" db="EMBL/GenBank/DDBJ databases">
        <title>Genome assemblies of Stephania.</title>
        <authorList>
            <person name="Yang L."/>
        </authorList>
    </citation>
    <scope>NUCLEOTIDE SEQUENCE [LARGE SCALE GENOMIC DNA]</scope>
    <source>
        <strain evidence="2">QJT</strain>
        <tissue evidence="2">Leaf</tissue>
    </source>
</reference>
<feature type="region of interest" description="Disordered" evidence="1">
    <location>
        <begin position="27"/>
        <end position="122"/>
    </location>
</feature>
<protein>
    <submittedName>
        <fullName evidence="2">Uncharacterized protein</fullName>
    </submittedName>
</protein>
<comment type="caution">
    <text evidence="2">The sequence shown here is derived from an EMBL/GenBank/DDBJ whole genome shotgun (WGS) entry which is preliminary data.</text>
</comment>
<sequence>MTFVSDFSQVYGYGMDHIKRIEDVRKAEEARKTEEVNKKTTKTGKRVGRIAQIDREEMHDQSSEEKKREDGSEAESGEKSEKIDKEGSESDNEKEDEEEGRETGEDEEEEEKERINHETKEEDDIYDRVRRVVDPVTPWKSLSPGEVANLATVKIVDEVFQYLVMTTSGGPSGTTSSAASQPQTEGAVRQVVDVVMSWKALSLKVGNRESALKMVDEVLLLLTMGGPTAPSRTNASAGNDSQTLNKSAKGASSSKCMSMATTTLTKPSLRSKRTAMATRPPRRSKRKK</sequence>
<feature type="compositionally biased region" description="Basic and acidic residues" evidence="1">
    <location>
        <begin position="27"/>
        <end position="38"/>
    </location>
</feature>
<feature type="compositionally biased region" description="Basic and acidic residues" evidence="1">
    <location>
        <begin position="52"/>
        <end position="88"/>
    </location>
</feature>